<protein>
    <submittedName>
        <fullName evidence="2">Uncharacterized protein</fullName>
    </submittedName>
</protein>
<evidence type="ECO:0000313" key="2">
    <source>
        <dbReference type="EMBL" id="CAB1431593.1"/>
    </source>
</evidence>
<organism evidence="2 3">
    <name type="scientific">Pleuronectes platessa</name>
    <name type="common">European plaice</name>
    <dbReference type="NCBI Taxonomy" id="8262"/>
    <lineage>
        <taxon>Eukaryota</taxon>
        <taxon>Metazoa</taxon>
        <taxon>Chordata</taxon>
        <taxon>Craniata</taxon>
        <taxon>Vertebrata</taxon>
        <taxon>Euteleostomi</taxon>
        <taxon>Actinopterygii</taxon>
        <taxon>Neopterygii</taxon>
        <taxon>Teleostei</taxon>
        <taxon>Neoteleostei</taxon>
        <taxon>Acanthomorphata</taxon>
        <taxon>Carangaria</taxon>
        <taxon>Pleuronectiformes</taxon>
        <taxon>Pleuronectoidei</taxon>
        <taxon>Pleuronectidae</taxon>
        <taxon>Pleuronectes</taxon>
    </lineage>
</organism>
<evidence type="ECO:0000256" key="1">
    <source>
        <dbReference type="SAM" id="MobiDB-lite"/>
    </source>
</evidence>
<dbReference type="AlphaFoldDB" id="A0A9N7UK76"/>
<accession>A0A9N7UK76</accession>
<dbReference type="EMBL" id="CADEAL010001352">
    <property type="protein sequence ID" value="CAB1431593.1"/>
    <property type="molecule type" value="Genomic_DNA"/>
</dbReference>
<sequence>MFLTLGVATTPQDGCREDCISQKALLGEVPKPQPSLKLELRCGSERRAQRSGDKHEAAGRRRGRKYFGKDPRERQVYGGYINRFMNFYVLLPGRLLFTK</sequence>
<dbReference type="Proteomes" id="UP001153269">
    <property type="component" value="Unassembled WGS sequence"/>
</dbReference>
<gene>
    <name evidence="2" type="ORF">PLEPLA_LOCUS19650</name>
</gene>
<reference evidence="2" key="1">
    <citation type="submission" date="2020-03" db="EMBL/GenBank/DDBJ databases">
        <authorList>
            <person name="Weist P."/>
        </authorList>
    </citation>
    <scope>NUCLEOTIDE SEQUENCE</scope>
</reference>
<name>A0A9N7UK76_PLEPL</name>
<feature type="region of interest" description="Disordered" evidence="1">
    <location>
        <begin position="44"/>
        <end position="69"/>
    </location>
</feature>
<proteinExistence type="predicted"/>
<comment type="caution">
    <text evidence="2">The sequence shown here is derived from an EMBL/GenBank/DDBJ whole genome shotgun (WGS) entry which is preliminary data.</text>
</comment>
<evidence type="ECO:0000313" key="3">
    <source>
        <dbReference type="Proteomes" id="UP001153269"/>
    </source>
</evidence>
<keyword evidence="3" id="KW-1185">Reference proteome</keyword>
<feature type="compositionally biased region" description="Basic and acidic residues" evidence="1">
    <location>
        <begin position="44"/>
        <end position="59"/>
    </location>
</feature>